<dbReference type="GO" id="GO:0008270">
    <property type="term" value="F:zinc ion binding"/>
    <property type="evidence" value="ECO:0007669"/>
    <property type="project" value="UniProtKB-KW"/>
</dbReference>
<dbReference type="Pfam" id="PF01412">
    <property type="entry name" value="ArfGap"/>
    <property type="match status" value="1"/>
</dbReference>
<evidence type="ECO:0000256" key="3">
    <source>
        <dbReference type="ARBA" id="ARBA00022833"/>
    </source>
</evidence>
<feature type="region of interest" description="Disordered" evidence="5">
    <location>
        <begin position="201"/>
        <end position="233"/>
    </location>
</feature>
<dbReference type="InterPro" id="IPR011993">
    <property type="entry name" value="PH-like_dom_sf"/>
</dbReference>
<dbReference type="SMART" id="SM00233">
    <property type="entry name" value="PH"/>
    <property type="match status" value="1"/>
</dbReference>
<dbReference type="STRING" id="2903.R1E1I2"/>
<evidence type="ECO:0000256" key="4">
    <source>
        <dbReference type="PROSITE-ProRule" id="PRU00288"/>
    </source>
</evidence>
<keyword evidence="3" id="KW-0862">Zinc</keyword>
<dbReference type="InterPro" id="IPR037278">
    <property type="entry name" value="ARFGAP/RecO"/>
</dbReference>
<protein>
    <recommendedName>
        <fullName evidence="6">Arf-GAP domain-containing protein</fullName>
    </recommendedName>
</protein>
<dbReference type="KEGG" id="ehx:EMIHUDRAFT_631914"/>
<feature type="compositionally biased region" description="Low complexity" evidence="5">
    <location>
        <begin position="637"/>
        <end position="646"/>
    </location>
</feature>
<feature type="region of interest" description="Disordered" evidence="5">
    <location>
        <begin position="856"/>
        <end position="901"/>
    </location>
</feature>
<dbReference type="EnsemblProtists" id="EOD41443">
    <property type="protein sequence ID" value="EOD41443"/>
    <property type="gene ID" value="EMIHUDRAFT_631914"/>
</dbReference>
<organism evidence="7 8">
    <name type="scientific">Emiliania huxleyi (strain CCMP1516)</name>
    <dbReference type="NCBI Taxonomy" id="280463"/>
    <lineage>
        <taxon>Eukaryota</taxon>
        <taxon>Haptista</taxon>
        <taxon>Haptophyta</taxon>
        <taxon>Prymnesiophyceae</taxon>
        <taxon>Isochrysidales</taxon>
        <taxon>Noelaerhabdaceae</taxon>
        <taxon>Emiliania</taxon>
    </lineage>
</organism>
<evidence type="ECO:0000256" key="5">
    <source>
        <dbReference type="SAM" id="MobiDB-lite"/>
    </source>
</evidence>
<evidence type="ECO:0000256" key="1">
    <source>
        <dbReference type="ARBA" id="ARBA00022723"/>
    </source>
</evidence>
<dbReference type="PROSITE" id="PS50115">
    <property type="entry name" value="ARFGAP"/>
    <property type="match status" value="1"/>
</dbReference>
<dbReference type="InterPro" id="IPR001164">
    <property type="entry name" value="ArfGAP_dom"/>
</dbReference>
<dbReference type="HOGENOM" id="CLU_301970_0_0_1"/>
<feature type="region of interest" description="Disordered" evidence="5">
    <location>
        <begin position="752"/>
        <end position="785"/>
    </location>
</feature>
<dbReference type="InterPro" id="IPR001849">
    <property type="entry name" value="PH_domain"/>
</dbReference>
<dbReference type="SUPFAM" id="SSF57863">
    <property type="entry name" value="ArfGap/RecO-like zinc finger"/>
    <property type="match status" value="1"/>
</dbReference>
<sequence>MTLSATDVFERAIESDTPAYREALGVAKRDVVGMTKTVGLAVEKAAEYQRALAAAAAARRDLQRVLLQAVQSAPDGGEPLRLDGLAAAFEQLEQADVLQQQQLAQNVLEPLAGLLDDPVGLAACARLSSAHASSASDFAEALADFLSLEGEGSSAVAARAHAKSTAKATAKMASAMGSTLGSRLGAGFGALRSRLKQEISDLTGADESPRPSAADSGSGEAGAEADEGGGVMPDSAAAALGAAADAVAAAASDVSTTAREALSGSAALASTQARVLKHEEAMLRARHALESAVAQKTAETRITLNKVEADADTRSGALVAAAAVHKEQGEAVAALCAALSSSPPSEVAVPESLARGFVPMLPAAAPPAAAAADEGKFQADEGGLASKEGVLFVQGGILRQWRRCWCVGGGGKFRVYPLPNVDKRGSGAEERPAIADLELVLCAVKPQRIGTRSYLQLRSPQAQLTLQALTEGTAQAWAAFFSRAIEQAYGVGGGVGGAGGLPGAQPTEKGSSAGEHAPSSGERAAALARLRSLEVPCADCGAARAEWLSANLGVLVCLECAGCHRSMGTHVSKMRSLVLDACEAPLLNLACDLHEADLGPHAPPPADGGGDAAAAPAPASGANAVWEARRPLSVRRPAPSDGADGPGPRELREVFVRLKYELREFALRPEEVPRGPGARPADGAALGEALADACLAGEPLRALQLLAAGADASYSRDGVTCYEIAVAAAAADDASPGSALCAELLSHNGGVPLAELPPLPSEMPDEAGPPSGGEGPPSPRSPPADAAATVAAAATAVVGEVAAVSVELSQDVKAAVGVVGEAAVQSARTLGLGAFASSISDVASSLGGTIGEIIAEAPAEQRSPTPPSASRHPPQRKEPIPETSLPPKTPPPPEAPAAPAVAAPSLAACTASPSATATAAETAGPVAAAAPEMAAAAPAVAAPATATPAVAVPAVAAPADAAPAVSAPARDAGPAIAAAAPAEEPLIDF</sequence>
<dbReference type="SMART" id="SM00105">
    <property type="entry name" value="ArfGap"/>
    <property type="match status" value="1"/>
</dbReference>
<evidence type="ECO:0000256" key="2">
    <source>
        <dbReference type="ARBA" id="ARBA00022771"/>
    </source>
</evidence>
<evidence type="ECO:0000313" key="7">
    <source>
        <dbReference type="EnsemblProtists" id="EOD41443"/>
    </source>
</evidence>
<keyword evidence="1" id="KW-0479">Metal-binding</keyword>
<dbReference type="RefSeq" id="XP_005793872.1">
    <property type="nucleotide sequence ID" value="XM_005793815.1"/>
</dbReference>
<accession>A0A0D3L0A8</accession>
<dbReference type="PaxDb" id="2903-EOD41443"/>
<dbReference type="AlphaFoldDB" id="A0A0D3L0A8"/>
<dbReference type="Proteomes" id="UP000013827">
    <property type="component" value="Unassembled WGS sequence"/>
</dbReference>
<dbReference type="PANTHER" id="PTHR23180">
    <property type="entry name" value="CENTAURIN/ARF"/>
    <property type="match status" value="1"/>
</dbReference>
<name>A0A0D3L0A8_EMIH1</name>
<dbReference type="Gene3D" id="1.10.220.150">
    <property type="entry name" value="Arf GTPase activating protein"/>
    <property type="match status" value="1"/>
</dbReference>
<reference evidence="7" key="2">
    <citation type="submission" date="2024-10" db="UniProtKB">
        <authorList>
            <consortium name="EnsemblProtists"/>
        </authorList>
    </citation>
    <scope>IDENTIFICATION</scope>
</reference>
<feature type="region of interest" description="Disordered" evidence="5">
    <location>
        <begin position="600"/>
        <end position="649"/>
    </location>
</feature>
<dbReference type="eggNOG" id="KOG0521">
    <property type="taxonomic scope" value="Eukaryota"/>
</dbReference>
<dbReference type="GO" id="GO:0005096">
    <property type="term" value="F:GTPase activator activity"/>
    <property type="evidence" value="ECO:0007669"/>
    <property type="project" value="InterPro"/>
</dbReference>
<feature type="region of interest" description="Disordered" evidence="5">
    <location>
        <begin position="500"/>
        <end position="521"/>
    </location>
</feature>
<dbReference type="PANTHER" id="PTHR23180:SF160">
    <property type="entry name" value="ADP-RIBOSYLATION FACTOR GTPASE-ACTIVATING PROTEIN EFFECTOR PROTEIN 1"/>
    <property type="match status" value="1"/>
</dbReference>
<dbReference type="PRINTS" id="PR00405">
    <property type="entry name" value="REVINTRACTNG"/>
</dbReference>
<feature type="compositionally biased region" description="Low complexity" evidence="5">
    <location>
        <begin position="212"/>
        <end position="222"/>
    </location>
</feature>
<dbReference type="Gene3D" id="2.30.29.30">
    <property type="entry name" value="Pleckstrin-homology domain (PH domain)/Phosphotyrosine-binding domain (PTB)"/>
    <property type="match status" value="1"/>
</dbReference>
<dbReference type="GeneID" id="17286443"/>
<feature type="domain" description="Arf-GAP" evidence="6">
    <location>
        <begin position="524"/>
        <end position="674"/>
    </location>
</feature>
<reference evidence="8" key="1">
    <citation type="journal article" date="2013" name="Nature">
        <title>Pan genome of the phytoplankton Emiliania underpins its global distribution.</title>
        <authorList>
            <person name="Read B.A."/>
            <person name="Kegel J."/>
            <person name="Klute M.J."/>
            <person name="Kuo A."/>
            <person name="Lefebvre S.C."/>
            <person name="Maumus F."/>
            <person name="Mayer C."/>
            <person name="Miller J."/>
            <person name="Monier A."/>
            <person name="Salamov A."/>
            <person name="Young J."/>
            <person name="Aguilar M."/>
            <person name="Claverie J.M."/>
            <person name="Frickenhaus S."/>
            <person name="Gonzalez K."/>
            <person name="Herman E.K."/>
            <person name="Lin Y.C."/>
            <person name="Napier J."/>
            <person name="Ogata H."/>
            <person name="Sarno A.F."/>
            <person name="Shmutz J."/>
            <person name="Schroeder D."/>
            <person name="de Vargas C."/>
            <person name="Verret F."/>
            <person name="von Dassow P."/>
            <person name="Valentin K."/>
            <person name="Van de Peer Y."/>
            <person name="Wheeler G."/>
            <person name="Dacks J.B."/>
            <person name="Delwiche C.F."/>
            <person name="Dyhrman S.T."/>
            <person name="Glockner G."/>
            <person name="John U."/>
            <person name="Richards T."/>
            <person name="Worden A.Z."/>
            <person name="Zhang X."/>
            <person name="Grigoriev I.V."/>
            <person name="Allen A.E."/>
            <person name="Bidle K."/>
            <person name="Borodovsky M."/>
            <person name="Bowler C."/>
            <person name="Brownlee C."/>
            <person name="Cock J.M."/>
            <person name="Elias M."/>
            <person name="Gladyshev V.N."/>
            <person name="Groth M."/>
            <person name="Guda C."/>
            <person name="Hadaegh A."/>
            <person name="Iglesias-Rodriguez M.D."/>
            <person name="Jenkins J."/>
            <person name="Jones B.M."/>
            <person name="Lawson T."/>
            <person name="Leese F."/>
            <person name="Lindquist E."/>
            <person name="Lobanov A."/>
            <person name="Lomsadze A."/>
            <person name="Malik S.B."/>
            <person name="Marsh M.E."/>
            <person name="Mackinder L."/>
            <person name="Mock T."/>
            <person name="Mueller-Roeber B."/>
            <person name="Pagarete A."/>
            <person name="Parker M."/>
            <person name="Probert I."/>
            <person name="Quesneville H."/>
            <person name="Raines C."/>
            <person name="Rensing S.A."/>
            <person name="Riano-Pachon D.M."/>
            <person name="Richier S."/>
            <person name="Rokitta S."/>
            <person name="Shiraiwa Y."/>
            <person name="Soanes D.M."/>
            <person name="van der Giezen M."/>
            <person name="Wahlund T.M."/>
            <person name="Williams B."/>
            <person name="Wilson W."/>
            <person name="Wolfe G."/>
            <person name="Wurch L.L."/>
        </authorList>
    </citation>
    <scope>NUCLEOTIDE SEQUENCE</scope>
</reference>
<dbReference type="SUPFAM" id="SSF50729">
    <property type="entry name" value="PH domain-like"/>
    <property type="match status" value="1"/>
</dbReference>
<feature type="compositionally biased region" description="Pro residues" evidence="5">
    <location>
        <begin position="887"/>
        <end position="896"/>
    </location>
</feature>
<proteinExistence type="predicted"/>
<dbReference type="InterPro" id="IPR038508">
    <property type="entry name" value="ArfGAP_dom_sf"/>
</dbReference>
<evidence type="ECO:0000313" key="8">
    <source>
        <dbReference type="Proteomes" id="UP000013827"/>
    </source>
</evidence>
<dbReference type="InterPro" id="IPR045258">
    <property type="entry name" value="ACAP1/2/3-like"/>
</dbReference>
<keyword evidence="2 4" id="KW-0863">Zinc-finger</keyword>
<evidence type="ECO:0000259" key="6">
    <source>
        <dbReference type="PROSITE" id="PS50115"/>
    </source>
</evidence>
<feature type="compositionally biased region" description="Low complexity" evidence="5">
    <location>
        <begin position="612"/>
        <end position="624"/>
    </location>
</feature>
<keyword evidence="8" id="KW-1185">Reference proteome</keyword>
<dbReference type="CDD" id="cd00821">
    <property type="entry name" value="PH"/>
    <property type="match status" value="1"/>
</dbReference>